<accession>A0A2C5WCM4</accession>
<reference evidence="2" key="1">
    <citation type="submission" date="2017-10" db="EMBL/GenBank/DDBJ databases">
        <title>FDA dAtabase for Regulatory Grade micrObial Sequences (FDA-ARGOS): Supporting development and validation of Infectious Disease Dx tests.</title>
        <authorList>
            <person name="Goldberg B."/>
            <person name="Campos J."/>
            <person name="Tallon L."/>
            <person name="Sadzewicz L."/>
            <person name="Ott S."/>
            <person name="Zhao X."/>
            <person name="Nagaraj S."/>
            <person name="Vavikolanu K."/>
            <person name="Aluvathingal J."/>
            <person name="Nadendla S."/>
            <person name="Geyer C."/>
            <person name="Sichtig H."/>
        </authorList>
    </citation>
    <scope>NUCLEOTIDE SEQUENCE [LARGE SCALE GENOMIC DNA]</scope>
    <source>
        <strain evidence="2">FDAARGOS_376</strain>
    </source>
</reference>
<dbReference type="Proteomes" id="UP000222460">
    <property type="component" value="Unassembled WGS sequence"/>
</dbReference>
<evidence type="ECO:0000313" key="2">
    <source>
        <dbReference type="Proteomes" id="UP000222460"/>
    </source>
</evidence>
<dbReference type="EMBL" id="PDKZ01000002">
    <property type="protein sequence ID" value="PHH41851.1"/>
    <property type="molecule type" value="Genomic_DNA"/>
</dbReference>
<proteinExistence type="predicted"/>
<evidence type="ECO:0000313" key="1">
    <source>
        <dbReference type="EMBL" id="PHH41851.1"/>
    </source>
</evidence>
<dbReference type="AlphaFoldDB" id="A0A2C5WCM4"/>
<name>A0A2C5WCM4_PSEPU</name>
<sequence length="107" mass="11603">MQNALYSNTLDGPSLTIVDSDDRTGVFAGTLHYQGINYGIVNGRYASLNGYQPPTVVTLIANNQDHGYFALTLFSPSRGTHELQGHCVRVTYDGVVSSLPGDFVRHA</sequence>
<gene>
    <name evidence="1" type="ORF">CRX57_17235</name>
</gene>
<protein>
    <submittedName>
        <fullName evidence="1">Uncharacterized protein</fullName>
    </submittedName>
</protein>
<dbReference type="RefSeq" id="WP_098966632.1">
    <property type="nucleotide sequence ID" value="NZ_PDKZ01000002.1"/>
</dbReference>
<comment type="caution">
    <text evidence="1">The sequence shown here is derived from an EMBL/GenBank/DDBJ whole genome shotgun (WGS) entry which is preliminary data.</text>
</comment>
<organism evidence="1 2">
    <name type="scientific">Pseudomonas putida</name>
    <name type="common">Arthrobacter siderocapsulatus</name>
    <dbReference type="NCBI Taxonomy" id="303"/>
    <lineage>
        <taxon>Bacteria</taxon>
        <taxon>Pseudomonadati</taxon>
        <taxon>Pseudomonadota</taxon>
        <taxon>Gammaproteobacteria</taxon>
        <taxon>Pseudomonadales</taxon>
        <taxon>Pseudomonadaceae</taxon>
        <taxon>Pseudomonas</taxon>
    </lineage>
</organism>